<dbReference type="RefSeq" id="WP_196953376.1">
    <property type="nucleotide sequence ID" value="NZ_JADWYK010000001.1"/>
</dbReference>
<dbReference type="EMBL" id="JADWYK010000001">
    <property type="protein sequence ID" value="MBG8552337.1"/>
    <property type="molecule type" value="Genomic_DNA"/>
</dbReference>
<feature type="compositionally biased region" description="Basic and acidic residues" evidence="1">
    <location>
        <begin position="16"/>
        <end position="29"/>
    </location>
</feature>
<evidence type="ECO:0000256" key="1">
    <source>
        <dbReference type="SAM" id="MobiDB-lite"/>
    </source>
</evidence>
<organism evidence="2 3">
    <name type="scientific">Hymenobacter guriensis</name>
    <dbReference type="NCBI Taxonomy" id="2793065"/>
    <lineage>
        <taxon>Bacteria</taxon>
        <taxon>Pseudomonadati</taxon>
        <taxon>Bacteroidota</taxon>
        <taxon>Cytophagia</taxon>
        <taxon>Cytophagales</taxon>
        <taxon>Hymenobacteraceae</taxon>
        <taxon>Hymenobacter</taxon>
    </lineage>
</organism>
<accession>A0ABS0KWV3</accession>
<evidence type="ECO:0000313" key="2">
    <source>
        <dbReference type="EMBL" id="MBG8552337.1"/>
    </source>
</evidence>
<name>A0ABS0KWV3_9BACT</name>
<comment type="caution">
    <text evidence="2">The sequence shown here is derived from an EMBL/GenBank/DDBJ whole genome shotgun (WGS) entry which is preliminary data.</text>
</comment>
<feature type="region of interest" description="Disordered" evidence="1">
    <location>
        <begin position="1"/>
        <end position="31"/>
    </location>
</feature>
<gene>
    <name evidence="2" type="ORF">I5L79_02205</name>
</gene>
<protein>
    <submittedName>
        <fullName evidence="2">Uncharacterized protein</fullName>
    </submittedName>
</protein>
<evidence type="ECO:0000313" key="3">
    <source>
        <dbReference type="Proteomes" id="UP000601099"/>
    </source>
</evidence>
<proteinExistence type="predicted"/>
<sequence>MSQRDKESASPAAQRAAERHEDQTGHLTEDLWDDNMEAVEGKCCHHCDWMRYNVQPVTKTGWMREAARKARKDLRRKIAAMSDAAFLDWHNRLPALNPNA</sequence>
<dbReference type="Proteomes" id="UP000601099">
    <property type="component" value="Unassembled WGS sequence"/>
</dbReference>
<reference evidence="2 3" key="1">
    <citation type="submission" date="2020-11" db="EMBL/GenBank/DDBJ databases">
        <title>Hymenobacter sp.</title>
        <authorList>
            <person name="Kim M.K."/>
        </authorList>
    </citation>
    <scope>NUCLEOTIDE SEQUENCE [LARGE SCALE GENOMIC DNA]</scope>
    <source>
        <strain evidence="2 3">BT594</strain>
    </source>
</reference>
<keyword evidence="3" id="KW-1185">Reference proteome</keyword>